<dbReference type="PANTHER" id="PTHR36175">
    <property type="entry name" value="CYANOPHYCINASE"/>
    <property type="match status" value="1"/>
</dbReference>
<dbReference type="AlphaFoldDB" id="A0A437QLY5"/>
<name>A0A437QLY5_9GAMM</name>
<dbReference type="Proteomes" id="UP000283077">
    <property type="component" value="Unassembled WGS sequence"/>
</dbReference>
<sequence>MVLMGGGLSICSSTQESACVSTPQWPDEAKKAELYLIQPHYITNISNAEDWPADRKPLLRQVTAMLQHLQSKLADTPVTQRELSRLWRSSEVEVNGSWVSGRELYSSLSGAELNFIFDQLEIAVKKSSLTKNRVEEQVSAQLSKDQFSLGLYQQFVDLAREVNANKKPVKKAPHIVVLTASGRDPYAAVDFYQSLFEQLGATVSWLPVNAAYQAALRDSAGAEAGCNNFPHHLTKEQGSFQRARVYPDLATKQKEFCLKGSDNAVRLIGKADAIFINGGDQSLTYKALKQPDGTDTPELAKIRVMLERGKLILAGTSAGTAVLSGGSYLGQQTVMISNGQSAQALYQGALAQPAPADGCENDRSCGEGVDEKSLTYQASGLNLFPWGVLDTHFSERGRQGRLLTLVAQTQASFGFGVDEATGLLVGFDDKNPSLVRFHVKGNNGVYLAERSANSQFKPSKLTEMTSHYFTNGDSFSLQQGQLIANFADWKYAPNTSNRPLLNSGNVFSSDNYRQLAQLLCGTQSRDATGQFDVAGREYKLKLHRPAEAASRTGQYAVGNVHKSYCSYRNVLVSVEPAL</sequence>
<dbReference type="OrthoDB" id="9799980at2"/>
<evidence type="ECO:0000313" key="2">
    <source>
        <dbReference type="Proteomes" id="UP000283077"/>
    </source>
</evidence>
<dbReference type="PANTHER" id="PTHR36175:SF1">
    <property type="entry name" value="CYANOPHYCINASE"/>
    <property type="match status" value="1"/>
</dbReference>
<dbReference type="InterPro" id="IPR029062">
    <property type="entry name" value="Class_I_gatase-like"/>
</dbReference>
<dbReference type="CDD" id="cd03145">
    <property type="entry name" value="GAT1_cyanophycinase"/>
    <property type="match status" value="1"/>
</dbReference>
<keyword evidence="2" id="KW-1185">Reference proteome</keyword>
<gene>
    <name evidence="1" type="ORF">EOE67_13100</name>
</gene>
<proteinExistence type="predicted"/>
<comment type="caution">
    <text evidence="1">The sequence shown here is derived from an EMBL/GenBank/DDBJ whole genome shotgun (WGS) entry which is preliminary data.</text>
</comment>
<reference evidence="1 2" key="1">
    <citation type="submission" date="2019-01" db="EMBL/GenBank/DDBJ databases">
        <authorList>
            <person name="Chen W.-M."/>
        </authorList>
    </citation>
    <scope>NUCLEOTIDE SEQUENCE [LARGE SCALE GENOMIC DNA]</scope>
    <source>
        <strain evidence="1 2">KYPC3</strain>
    </source>
</reference>
<dbReference type="EMBL" id="SACS01000014">
    <property type="protein sequence ID" value="RVU35531.1"/>
    <property type="molecule type" value="Genomic_DNA"/>
</dbReference>
<dbReference type="SUPFAM" id="SSF52317">
    <property type="entry name" value="Class I glutamine amidotransferase-like"/>
    <property type="match status" value="1"/>
</dbReference>
<evidence type="ECO:0008006" key="3">
    <source>
        <dbReference type="Google" id="ProtNLM"/>
    </source>
</evidence>
<dbReference type="Gene3D" id="3.40.50.880">
    <property type="match status" value="1"/>
</dbReference>
<evidence type="ECO:0000313" key="1">
    <source>
        <dbReference type="EMBL" id="RVU35531.1"/>
    </source>
</evidence>
<protein>
    <recommendedName>
        <fullName evidence="3">Cyanophycinase</fullName>
    </recommendedName>
</protein>
<dbReference type="RefSeq" id="WP_127699623.1">
    <property type="nucleotide sequence ID" value="NZ_SACS01000014.1"/>
</dbReference>
<organism evidence="1 2">
    <name type="scientific">Rheinheimera riviphila</name>
    <dbReference type="NCBI Taxonomy" id="1834037"/>
    <lineage>
        <taxon>Bacteria</taxon>
        <taxon>Pseudomonadati</taxon>
        <taxon>Pseudomonadota</taxon>
        <taxon>Gammaproteobacteria</taxon>
        <taxon>Chromatiales</taxon>
        <taxon>Chromatiaceae</taxon>
        <taxon>Rheinheimera</taxon>
    </lineage>
</organism>
<accession>A0A437QLY5</accession>